<dbReference type="Pfam" id="PF00580">
    <property type="entry name" value="UvrD-helicase"/>
    <property type="match status" value="1"/>
</dbReference>
<organism evidence="18 19">
    <name type="scientific">Pseudoscardovia radai</name>
    <dbReference type="NCBI Taxonomy" id="987066"/>
    <lineage>
        <taxon>Bacteria</taxon>
        <taxon>Bacillati</taxon>
        <taxon>Actinomycetota</taxon>
        <taxon>Actinomycetes</taxon>
        <taxon>Bifidobacteriales</taxon>
        <taxon>Bifidobacteriaceae</taxon>
        <taxon>Pseudoscardovia</taxon>
    </lineage>
</organism>
<proteinExistence type="predicted"/>
<dbReference type="CDD" id="cd17932">
    <property type="entry name" value="DEXQc_UvrD"/>
    <property type="match status" value="1"/>
</dbReference>
<dbReference type="InterPro" id="IPR000212">
    <property type="entry name" value="DNA_helicase_UvrD/REP"/>
</dbReference>
<keyword evidence="1" id="KW-0540">Nuclease</keyword>
<feature type="compositionally biased region" description="Low complexity" evidence="15">
    <location>
        <begin position="13"/>
        <end position="32"/>
    </location>
</feature>
<dbReference type="Gene3D" id="3.90.320.10">
    <property type="match status" value="1"/>
</dbReference>
<protein>
    <recommendedName>
        <fullName evidence="12">DNA 3'-5' helicase</fullName>
        <ecNumber evidence="12">5.6.2.4</ecNumber>
    </recommendedName>
</protein>
<keyword evidence="3" id="KW-0227">DNA damage</keyword>
<evidence type="ECO:0000256" key="10">
    <source>
        <dbReference type="ARBA" id="ARBA00023235"/>
    </source>
</evidence>
<dbReference type="Pfam" id="PF12705">
    <property type="entry name" value="PDDEXK_1"/>
    <property type="match status" value="1"/>
</dbReference>
<keyword evidence="8" id="KW-0238">DNA-binding</keyword>
<dbReference type="PROSITE" id="PS51217">
    <property type="entry name" value="UVRD_HELICASE_CTER"/>
    <property type="match status" value="1"/>
</dbReference>
<evidence type="ECO:0000256" key="11">
    <source>
        <dbReference type="ARBA" id="ARBA00034617"/>
    </source>
</evidence>
<dbReference type="GO" id="GO:0005829">
    <property type="term" value="C:cytosol"/>
    <property type="evidence" value="ECO:0007669"/>
    <property type="project" value="TreeGrafter"/>
</dbReference>
<gene>
    <name evidence="18" type="ORF">PSRA_0316</name>
</gene>
<comment type="caution">
    <text evidence="18">The sequence shown here is derived from an EMBL/GenBank/DDBJ whole genome shotgun (WGS) entry which is preliminary data.</text>
</comment>
<dbReference type="InterPro" id="IPR027417">
    <property type="entry name" value="P-loop_NTPase"/>
</dbReference>
<dbReference type="Proteomes" id="UP000216725">
    <property type="component" value="Unassembled WGS sequence"/>
</dbReference>
<dbReference type="InterPro" id="IPR011604">
    <property type="entry name" value="PDDEXK-like_dom_sf"/>
</dbReference>
<keyword evidence="2 14" id="KW-0547">Nucleotide-binding</keyword>
<evidence type="ECO:0000313" key="18">
    <source>
        <dbReference type="EMBL" id="OZG52584.1"/>
    </source>
</evidence>
<evidence type="ECO:0000256" key="2">
    <source>
        <dbReference type="ARBA" id="ARBA00022741"/>
    </source>
</evidence>
<keyword evidence="9" id="KW-0234">DNA repair</keyword>
<dbReference type="InterPro" id="IPR014016">
    <property type="entry name" value="UvrD-like_ATP-bd"/>
</dbReference>
<feature type="region of interest" description="Disordered" evidence="15">
    <location>
        <begin position="104"/>
        <end position="125"/>
    </location>
</feature>
<dbReference type="InterPro" id="IPR038726">
    <property type="entry name" value="PDDEXK_AddAB-type"/>
</dbReference>
<dbReference type="PROSITE" id="PS51198">
    <property type="entry name" value="UVRD_HELICASE_ATP_BIND"/>
    <property type="match status" value="1"/>
</dbReference>
<dbReference type="SUPFAM" id="SSF52540">
    <property type="entry name" value="P-loop containing nucleoside triphosphate hydrolases"/>
    <property type="match status" value="1"/>
</dbReference>
<dbReference type="PANTHER" id="PTHR11070:SF55">
    <property type="entry name" value="DNA 3'-5' HELICASE"/>
    <property type="match status" value="1"/>
</dbReference>
<feature type="region of interest" description="Disordered" evidence="15">
    <location>
        <begin position="186"/>
        <end position="207"/>
    </location>
</feature>
<dbReference type="OrthoDB" id="4812256at2"/>
<dbReference type="GO" id="GO:0033202">
    <property type="term" value="C:DNA helicase complex"/>
    <property type="evidence" value="ECO:0007669"/>
    <property type="project" value="TreeGrafter"/>
</dbReference>
<evidence type="ECO:0000313" key="19">
    <source>
        <dbReference type="Proteomes" id="UP000216725"/>
    </source>
</evidence>
<dbReference type="Gene3D" id="3.40.50.300">
    <property type="entry name" value="P-loop containing nucleotide triphosphate hydrolases"/>
    <property type="match status" value="4"/>
</dbReference>
<evidence type="ECO:0000256" key="1">
    <source>
        <dbReference type="ARBA" id="ARBA00022722"/>
    </source>
</evidence>
<keyword evidence="10" id="KW-0413">Isomerase</keyword>
<feature type="binding site" evidence="14">
    <location>
        <begin position="55"/>
        <end position="62"/>
    </location>
    <ligand>
        <name>ATP</name>
        <dbReference type="ChEBI" id="CHEBI:30616"/>
    </ligand>
</feature>
<evidence type="ECO:0000256" key="6">
    <source>
        <dbReference type="ARBA" id="ARBA00022839"/>
    </source>
</evidence>
<evidence type="ECO:0000259" key="16">
    <source>
        <dbReference type="PROSITE" id="PS51198"/>
    </source>
</evidence>
<evidence type="ECO:0000256" key="9">
    <source>
        <dbReference type="ARBA" id="ARBA00023204"/>
    </source>
</evidence>
<evidence type="ECO:0000256" key="4">
    <source>
        <dbReference type="ARBA" id="ARBA00022801"/>
    </source>
</evidence>
<evidence type="ECO:0000256" key="5">
    <source>
        <dbReference type="ARBA" id="ARBA00022806"/>
    </source>
</evidence>
<evidence type="ECO:0000256" key="8">
    <source>
        <dbReference type="ARBA" id="ARBA00023125"/>
    </source>
</evidence>
<reference evidence="18 19" key="1">
    <citation type="journal article" date="2017" name="BMC Genomics">
        <title>Comparative genomic and phylogenomic analyses of the Bifidobacteriaceae family.</title>
        <authorList>
            <person name="Lugli G.A."/>
            <person name="Milani C."/>
            <person name="Turroni F."/>
            <person name="Duranti S."/>
            <person name="Mancabelli L."/>
            <person name="Mangifesta M."/>
            <person name="Ferrario C."/>
            <person name="Modesto M."/>
            <person name="Mattarelli P."/>
            <person name="Jiri K."/>
            <person name="van Sinderen D."/>
            <person name="Ventura M."/>
        </authorList>
    </citation>
    <scope>NUCLEOTIDE SEQUENCE [LARGE SCALE GENOMIC DNA]</scope>
    <source>
        <strain evidence="18 19">DSM 24742</strain>
    </source>
</reference>
<evidence type="ECO:0000256" key="15">
    <source>
        <dbReference type="SAM" id="MobiDB-lite"/>
    </source>
</evidence>
<dbReference type="Gene3D" id="1.10.486.10">
    <property type="entry name" value="PCRA, domain 4"/>
    <property type="match status" value="1"/>
</dbReference>
<evidence type="ECO:0000256" key="7">
    <source>
        <dbReference type="ARBA" id="ARBA00022840"/>
    </source>
</evidence>
<dbReference type="EMBL" id="MWWR01000003">
    <property type="protein sequence ID" value="OZG52584.1"/>
    <property type="molecule type" value="Genomic_DNA"/>
</dbReference>
<accession>A0A261F0C7</accession>
<evidence type="ECO:0000256" key="14">
    <source>
        <dbReference type="PROSITE-ProRule" id="PRU00560"/>
    </source>
</evidence>
<name>A0A261F0C7_9BIFI</name>
<keyword evidence="19" id="KW-1185">Reference proteome</keyword>
<evidence type="ECO:0000256" key="13">
    <source>
        <dbReference type="ARBA" id="ARBA00048988"/>
    </source>
</evidence>
<dbReference type="GO" id="GO:0000725">
    <property type="term" value="P:recombinational repair"/>
    <property type="evidence" value="ECO:0007669"/>
    <property type="project" value="TreeGrafter"/>
</dbReference>
<dbReference type="InterPro" id="IPR014017">
    <property type="entry name" value="DNA_helicase_UvrD-like_C"/>
</dbReference>
<evidence type="ECO:0000259" key="17">
    <source>
        <dbReference type="PROSITE" id="PS51217"/>
    </source>
</evidence>
<evidence type="ECO:0000256" key="12">
    <source>
        <dbReference type="ARBA" id="ARBA00034808"/>
    </source>
</evidence>
<comment type="catalytic activity">
    <reaction evidence="11">
        <text>Couples ATP hydrolysis with the unwinding of duplex DNA by translocating in the 3'-5' direction.</text>
        <dbReference type="EC" id="5.6.2.4"/>
    </reaction>
</comment>
<sequence length="1526" mass="166653">MIADNTRENTTPGQSGAYHAGGAAAPDGGKPAIKFTDQQSAIIGAPANEDILVIAGAGSGKTFTMTHRIIKLIVQDHVPAEKILGLTFTRKAAGELLSRVSNAVDKEAGNPAPDDAETGRTHAVADPDRRFMKPSVATYDAFFQSIVRQYGPLVGIDPQTQPLSDAGARQMIADIVGENLDKVFAAGDDEGENGTKESSDSSDGDTNKASAFTTIVDKVYALSCSIASSMIDRECLSCEEAVKKIRDWDKRFRAKLEELRDSIPNADSVKVTDKVPTKPKKSNADKAMTVEEWIGKGANDPRLDGYYLGVVTRLGKTVEQRDLLLDFVEEFIRAKRERGMAEFSDFTIAAYRLVVEHPSIAAEYRKRYTHVFLDEYQDTSTTQALLLAELFHHDARHRSAVTAVGDPYQSIYSWRGASPGAFRFFKETFGITRDPYELTVSQRNPRVILEAANHLTDAFHHAYAVPSSLSESQREIPVSPLTPKEGAVADAATNSSYIATMCYQYESESIAAVVAFAHSAVAKYGTDGRNVPVAVLFRSKGTMNGYREALEKSGLTCRVVGLGALLDRPDVSDIMALLSAISDHGDYASVQRLAMTPRIGMGADDARKLAKLADAENSRYQYRALREAGLVEPGESEEPSGSQIEAIVAEKRQEYQLPTGVTLVDALMSPNVCELISESDLSARGKEQAMRVADMLHRAESIARENVPASIRAAGAVLALDVDSSVSAVIRGTQSDYTQAVGLLVQQAQSYEQELPDGFHATIPGFLSWLNSASTDVEGPDSTVGAAVDVELMTVHQSKGLEWPAVAIVNMTEGRFPTKQGDYLSIAATGGAPNEHPDYAGSEGVEYISLCKSWLDMPEEVPAEVRADSAILPPFPHAGTLEDISTVQQLEHEYSDDLYRVNETEHRPGDAYLSQKEEYGRRRHDDERRLGYVALTRTRGDALVVATKSTKRYLDRLTDDDVASLSYEWDAAAQAAASMPMPDGFRASTDSETDPSDVVGQSFRDRSTTRAACMVWGDQGKPVDGSEDSLADVEEWKQGVGEGLDSYYSRKHEAEEDSEFPIELVEVNPYRKPDKNDKDEGIENTVPSNLWMELYGYIARSDADSQDAASDAEDIAGNTADATDPSDFFTVSSRSTVEKRFRNAVAILANQNALLAPAGYVSGTDEHECADVCRTLTEWGWWSGIDDFCSVLDGTAFGDTSACWPQKLNATARMLIGMSSEAVRSILPSDGTESEAVVQAQELAADERRATWPLLSRAMRVLDVERRDAAMSRDLIARANAVRATQPASVTGIERTLGIRSGKGAAVGTAEDEARAILRPVPQEPFAGASKGTVFHAWAEQLFNTEPDQRWQLVEGIDSDPDLTGDEKQWRHRLAESNWMQRVCAATEKKITTVVAGRAIIGTIDAVFEGGLDSRNPMGGPTASEDGERLVTIVDWKTGRRPNADEEENRLIQLDAYRLMLSRFWQIPLDHIDATLYYVGVGDEAGRFVVARRKTEEEIVGEIEKGLYLSKDTDSKDADMKEADSQ</sequence>
<feature type="domain" description="UvrD-like helicase ATP-binding" evidence="16">
    <location>
        <begin position="34"/>
        <end position="445"/>
    </location>
</feature>
<feature type="region of interest" description="Disordered" evidence="15">
    <location>
        <begin position="1"/>
        <end position="32"/>
    </location>
</feature>
<dbReference type="GO" id="GO:0004527">
    <property type="term" value="F:exonuclease activity"/>
    <property type="evidence" value="ECO:0007669"/>
    <property type="project" value="UniProtKB-KW"/>
</dbReference>
<dbReference type="GO" id="GO:0005524">
    <property type="term" value="F:ATP binding"/>
    <property type="evidence" value="ECO:0007669"/>
    <property type="project" value="UniProtKB-UniRule"/>
</dbReference>
<keyword evidence="7 14" id="KW-0067">ATP-binding</keyword>
<dbReference type="PANTHER" id="PTHR11070">
    <property type="entry name" value="UVRD / RECB / PCRA DNA HELICASE FAMILY MEMBER"/>
    <property type="match status" value="1"/>
</dbReference>
<keyword evidence="5 14" id="KW-0347">Helicase</keyword>
<keyword evidence="4 14" id="KW-0378">Hydrolase</keyword>
<keyword evidence="6" id="KW-0269">Exonuclease</keyword>
<dbReference type="GO" id="GO:0043138">
    <property type="term" value="F:3'-5' DNA helicase activity"/>
    <property type="evidence" value="ECO:0007669"/>
    <property type="project" value="UniProtKB-EC"/>
</dbReference>
<dbReference type="RefSeq" id="WP_094660116.1">
    <property type="nucleotide sequence ID" value="NZ_MWWR01000003.1"/>
</dbReference>
<evidence type="ECO:0000256" key="3">
    <source>
        <dbReference type="ARBA" id="ARBA00022763"/>
    </source>
</evidence>
<dbReference type="EC" id="5.6.2.4" evidence="12"/>
<dbReference type="Pfam" id="PF13361">
    <property type="entry name" value="UvrD_C"/>
    <property type="match status" value="1"/>
</dbReference>
<comment type="catalytic activity">
    <reaction evidence="13">
        <text>ATP + H2O = ADP + phosphate + H(+)</text>
        <dbReference type="Rhea" id="RHEA:13065"/>
        <dbReference type="ChEBI" id="CHEBI:15377"/>
        <dbReference type="ChEBI" id="CHEBI:15378"/>
        <dbReference type="ChEBI" id="CHEBI:30616"/>
        <dbReference type="ChEBI" id="CHEBI:43474"/>
        <dbReference type="ChEBI" id="CHEBI:456216"/>
        <dbReference type="EC" id="5.6.2.4"/>
    </reaction>
</comment>
<feature type="domain" description="UvrD-like helicase C-terminal" evidence="17">
    <location>
        <begin position="446"/>
        <end position="800"/>
    </location>
</feature>
<dbReference type="GO" id="GO:0003677">
    <property type="term" value="F:DNA binding"/>
    <property type="evidence" value="ECO:0007669"/>
    <property type="project" value="UniProtKB-KW"/>
</dbReference>